<evidence type="ECO:0000313" key="1">
    <source>
        <dbReference type="EMBL" id="KEI45770.1"/>
    </source>
</evidence>
<dbReference type="InterPro" id="IPR023198">
    <property type="entry name" value="PGP-like_dom2"/>
</dbReference>
<dbReference type="GO" id="GO:0006281">
    <property type="term" value="P:DNA repair"/>
    <property type="evidence" value="ECO:0007669"/>
    <property type="project" value="TreeGrafter"/>
</dbReference>
<dbReference type="EMBL" id="JNVU01000009">
    <property type="protein sequence ID" value="KEI45770.1"/>
    <property type="molecule type" value="Genomic_DNA"/>
</dbReference>
<dbReference type="Proteomes" id="UP000031419">
    <property type="component" value="Unassembled WGS sequence"/>
</dbReference>
<dbReference type="Gene3D" id="1.10.150.240">
    <property type="entry name" value="Putative phosphatase, domain 2"/>
    <property type="match status" value="1"/>
</dbReference>
<dbReference type="SFLD" id="SFLDG01129">
    <property type="entry name" value="C1.5:_HAD__Beta-PGM__Phosphata"/>
    <property type="match status" value="1"/>
</dbReference>
<dbReference type="GO" id="GO:0005829">
    <property type="term" value="C:cytosol"/>
    <property type="evidence" value="ECO:0007669"/>
    <property type="project" value="TreeGrafter"/>
</dbReference>
<accession>A0A073B2C9</accession>
<dbReference type="OrthoDB" id="9781769at2"/>
<dbReference type="PANTHER" id="PTHR43434:SF19">
    <property type="entry name" value="PHOSPHONOACETALDEHYDE HYDROLASE"/>
    <property type="match status" value="1"/>
</dbReference>
<name>A0A073B2C9_9PSEU</name>
<dbReference type="Pfam" id="PF12710">
    <property type="entry name" value="HAD"/>
    <property type="match status" value="1"/>
</dbReference>
<comment type="caution">
    <text evidence="1">The sequence shown here is derived from an EMBL/GenBank/DDBJ whole genome shotgun (WGS) entry which is preliminary data.</text>
</comment>
<organism evidence="1 2">
    <name type="scientific">Saccharopolyspora rectivirgula</name>
    <dbReference type="NCBI Taxonomy" id="28042"/>
    <lineage>
        <taxon>Bacteria</taxon>
        <taxon>Bacillati</taxon>
        <taxon>Actinomycetota</taxon>
        <taxon>Actinomycetes</taxon>
        <taxon>Pseudonocardiales</taxon>
        <taxon>Pseudonocardiaceae</taxon>
        <taxon>Saccharopolyspora</taxon>
    </lineage>
</organism>
<proteinExistence type="predicted"/>
<dbReference type="eggNOG" id="COG0546">
    <property type="taxonomic scope" value="Bacteria"/>
</dbReference>
<protein>
    <submittedName>
        <fullName evidence="1">Haloacid dehalogenase</fullName>
    </submittedName>
</protein>
<evidence type="ECO:0000313" key="2">
    <source>
        <dbReference type="Proteomes" id="UP000031419"/>
    </source>
</evidence>
<dbReference type="InterPro" id="IPR023214">
    <property type="entry name" value="HAD_sf"/>
</dbReference>
<reference evidence="1 2" key="1">
    <citation type="submission" date="2014-06" db="EMBL/GenBank/DDBJ databases">
        <title>Saccharopolyspora rectivirgula DSM-43113 Genome sequencing.</title>
        <authorList>
            <person name="Barrera C."/>
            <person name="Millon L."/>
            <person name="Rognon B."/>
            <person name="Zaugg C."/>
            <person name="Monod M."/>
        </authorList>
    </citation>
    <scope>NUCLEOTIDE SEQUENCE [LARGE SCALE GENOMIC DNA]</scope>
    <source>
        <strain evidence="1 2">DSM 43113</strain>
    </source>
</reference>
<dbReference type="SUPFAM" id="SSF56784">
    <property type="entry name" value="HAD-like"/>
    <property type="match status" value="1"/>
</dbReference>
<keyword evidence="2" id="KW-1185">Reference proteome</keyword>
<dbReference type="AlphaFoldDB" id="A0A073B2C9"/>
<dbReference type="PANTHER" id="PTHR43434">
    <property type="entry name" value="PHOSPHOGLYCOLATE PHOSPHATASE"/>
    <property type="match status" value="1"/>
</dbReference>
<gene>
    <name evidence="1" type="ORF">GU90_02450</name>
</gene>
<dbReference type="InterPro" id="IPR050155">
    <property type="entry name" value="HAD-like_hydrolase_sf"/>
</dbReference>
<dbReference type="Gene3D" id="3.40.50.1000">
    <property type="entry name" value="HAD superfamily/HAD-like"/>
    <property type="match status" value="1"/>
</dbReference>
<dbReference type="STRING" id="28042.GU90_02450"/>
<dbReference type="InterPro" id="IPR036412">
    <property type="entry name" value="HAD-like_sf"/>
</dbReference>
<dbReference type="SFLD" id="SFLDS00003">
    <property type="entry name" value="Haloacid_Dehalogenase"/>
    <property type="match status" value="1"/>
</dbReference>
<dbReference type="RefSeq" id="WP_029721801.1">
    <property type="nucleotide sequence ID" value="NZ_JAJUIW010000002.1"/>
</dbReference>
<sequence>MTAPRTCLVLWDIDHTLIETRGVGRKIYQRIFPEVTGLSLRELATVHGRTELDIIHNTLRLHGIEPTERAVNAVAAALTQGYEAARVELAERGRVLPGVVAMLEQLAAEPGLHQSVLTGNTTDVAKIKVEAFGLDSYLDLSLGAYGDDHRDRAELVTIARKRATHHLDTPISPDQILLIGDTPNDVDAALTTGAHILAVATGKYTTAELHAAGATTVVENLENITDIRAML</sequence>
<dbReference type="GO" id="GO:0008967">
    <property type="term" value="F:phosphoglycolate phosphatase activity"/>
    <property type="evidence" value="ECO:0007669"/>
    <property type="project" value="TreeGrafter"/>
</dbReference>